<evidence type="ECO:0000256" key="2">
    <source>
        <dbReference type="ARBA" id="ARBA00022692"/>
    </source>
</evidence>
<dbReference type="GO" id="GO:0015134">
    <property type="term" value="F:hexuronate transmembrane transporter activity"/>
    <property type="evidence" value="ECO:0007669"/>
    <property type="project" value="TreeGrafter"/>
</dbReference>
<feature type="transmembrane region" description="Helical" evidence="5">
    <location>
        <begin position="275"/>
        <end position="299"/>
    </location>
</feature>
<dbReference type="InterPro" id="IPR050382">
    <property type="entry name" value="MFS_Na/Anion_cotransporter"/>
</dbReference>
<accession>A0A974S3F1</accession>
<feature type="transmembrane region" description="Helical" evidence="5">
    <location>
        <begin position="80"/>
        <end position="98"/>
    </location>
</feature>
<feature type="transmembrane region" description="Helical" evidence="5">
    <location>
        <begin position="168"/>
        <end position="186"/>
    </location>
</feature>
<keyword evidence="4 5" id="KW-0472">Membrane</keyword>
<evidence type="ECO:0000256" key="5">
    <source>
        <dbReference type="SAM" id="Phobius"/>
    </source>
</evidence>
<feature type="transmembrane region" description="Helical" evidence="5">
    <location>
        <begin position="395"/>
        <end position="418"/>
    </location>
</feature>
<dbReference type="AlphaFoldDB" id="A0A974S3F1"/>
<feature type="transmembrane region" description="Helical" evidence="5">
    <location>
        <begin position="334"/>
        <end position="354"/>
    </location>
</feature>
<feature type="transmembrane region" description="Helical" evidence="5">
    <location>
        <begin position="9"/>
        <end position="27"/>
    </location>
</feature>
<keyword evidence="8" id="KW-1185">Reference proteome</keyword>
<name>A0A974S3F1_9SPHN</name>
<keyword evidence="3 5" id="KW-1133">Transmembrane helix</keyword>
<evidence type="ECO:0000313" key="7">
    <source>
        <dbReference type="EMBL" id="QQV76359.1"/>
    </source>
</evidence>
<evidence type="ECO:0000313" key="8">
    <source>
        <dbReference type="Proteomes" id="UP000595894"/>
    </source>
</evidence>
<dbReference type="Gene3D" id="1.20.1250.20">
    <property type="entry name" value="MFS general substrate transporter like domains"/>
    <property type="match status" value="2"/>
</dbReference>
<dbReference type="PROSITE" id="PS50850">
    <property type="entry name" value="MFS"/>
    <property type="match status" value="1"/>
</dbReference>
<protein>
    <submittedName>
        <fullName evidence="7">MFS transporter</fullName>
    </submittedName>
</protein>
<dbReference type="EMBL" id="CP061035">
    <property type="protein sequence ID" value="QQV76359.1"/>
    <property type="molecule type" value="Genomic_DNA"/>
</dbReference>
<sequence length="435" mass="46372">MKSGEQRSGLRWAVIAMIAAATVINYIDRNALAVMWPQVSKDIGADKSDYALLVTVFMLAYAFGQALFGRIFDVVGTRMGFAIAIVIWSVSIGLHSVARTLGVFAVLRVTLGIGEAGNWPGAAKANALWFPAKERAFAQGIFNAGASLGGIISAPFVALLFAGFGWQGTFLIIAAFGLLWLLPWLWLYRSDPATHPWLSENERAHILGGSGAEDIAATAAITGYSPNFREMLSHKQSWAVIVSRFFLDPVWWLFVSWLPIYLAETFGFDVKQIGYFAWVPFVGAMLGSLSGGWMSGALIGRGWSALNARRVMITAGGVIMMPALLLTMGAADPLYAVLLIAVVLFGFQVAINNIQTLPADFFGGGTVGSLAGISGAAAVAGTLITTWLVPELTKVSFAPIFAIAAGLVPIAILSVWLLGGRTAPIQSRTHSNQQG</sequence>
<dbReference type="Proteomes" id="UP000595894">
    <property type="component" value="Chromosome"/>
</dbReference>
<reference evidence="8" key="1">
    <citation type="submission" date="2020-09" db="EMBL/GenBank/DDBJ databases">
        <title>Sphingomonas sp., a new species isolated from pork steak.</title>
        <authorList>
            <person name="Heidler von Heilborn D."/>
        </authorList>
    </citation>
    <scope>NUCLEOTIDE SEQUENCE [LARGE SCALE GENOMIC DNA]</scope>
</reference>
<organism evidence="7 8">
    <name type="scientific">Sphingomonas aliaeris</name>
    <dbReference type="NCBI Taxonomy" id="2759526"/>
    <lineage>
        <taxon>Bacteria</taxon>
        <taxon>Pseudomonadati</taxon>
        <taxon>Pseudomonadota</taxon>
        <taxon>Alphaproteobacteria</taxon>
        <taxon>Sphingomonadales</taxon>
        <taxon>Sphingomonadaceae</taxon>
        <taxon>Sphingomonas</taxon>
    </lineage>
</organism>
<dbReference type="PANTHER" id="PTHR11662">
    <property type="entry name" value="SOLUTE CARRIER FAMILY 17"/>
    <property type="match status" value="1"/>
</dbReference>
<dbReference type="PANTHER" id="PTHR11662:SF285">
    <property type="entry name" value="HEXURONATE TRANSPORTER"/>
    <property type="match status" value="1"/>
</dbReference>
<dbReference type="InterPro" id="IPR020846">
    <property type="entry name" value="MFS_dom"/>
</dbReference>
<proteinExistence type="predicted"/>
<evidence type="ECO:0000259" key="6">
    <source>
        <dbReference type="PROSITE" id="PS50850"/>
    </source>
</evidence>
<feature type="domain" description="Major facilitator superfamily (MFS) profile" evidence="6">
    <location>
        <begin position="14"/>
        <end position="423"/>
    </location>
</feature>
<evidence type="ECO:0000256" key="3">
    <source>
        <dbReference type="ARBA" id="ARBA00022989"/>
    </source>
</evidence>
<feature type="transmembrane region" description="Helical" evidence="5">
    <location>
        <begin position="50"/>
        <end position="68"/>
    </location>
</feature>
<comment type="subcellular location">
    <subcellularLocation>
        <location evidence="1">Membrane</location>
        <topology evidence="1">Multi-pass membrane protein</topology>
    </subcellularLocation>
</comment>
<dbReference type="SUPFAM" id="SSF103473">
    <property type="entry name" value="MFS general substrate transporter"/>
    <property type="match status" value="1"/>
</dbReference>
<evidence type="ECO:0000256" key="1">
    <source>
        <dbReference type="ARBA" id="ARBA00004141"/>
    </source>
</evidence>
<keyword evidence="2 5" id="KW-0812">Transmembrane</keyword>
<feature type="transmembrane region" description="Helical" evidence="5">
    <location>
        <begin position="136"/>
        <end position="161"/>
    </location>
</feature>
<feature type="transmembrane region" description="Helical" evidence="5">
    <location>
        <begin position="245"/>
        <end position="263"/>
    </location>
</feature>
<dbReference type="Pfam" id="PF07690">
    <property type="entry name" value="MFS_1"/>
    <property type="match status" value="1"/>
</dbReference>
<feature type="transmembrane region" description="Helical" evidence="5">
    <location>
        <begin position="311"/>
        <end position="328"/>
    </location>
</feature>
<dbReference type="KEGG" id="sari:H5J25_12805"/>
<dbReference type="InterPro" id="IPR011701">
    <property type="entry name" value="MFS"/>
</dbReference>
<dbReference type="GO" id="GO:0016020">
    <property type="term" value="C:membrane"/>
    <property type="evidence" value="ECO:0007669"/>
    <property type="project" value="UniProtKB-SubCell"/>
</dbReference>
<dbReference type="RefSeq" id="WP_202091575.1">
    <property type="nucleotide sequence ID" value="NZ_CP061035.1"/>
</dbReference>
<evidence type="ECO:0000256" key="4">
    <source>
        <dbReference type="ARBA" id="ARBA00023136"/>
    </source>
</evidence>
<dbReference type="CDD" id="cd17319">
    <property type="entry name" value="MFS_ExuT_GudP_like"/>
    <property type="match status" value="1"/>
</dbReference>
<gene>
    <name evidence="7" type="ORF">H5J25_12805</name>
</gene>
<dbReference type="InterPro" id="IPR036259">
    <property type="entry name" value="MFS_trans_sf"/>
</dbReference>
<feature type="transmembrane region" description="Helical" evidence="5">
    <location>
        <begin position="366"/>
        <end position="389"/>
    </location>
</feature>